<organism evidence="1">
    <name type="scientific">viral metagenome</name>
    <dbReference type="NCBI Taxonomy" id="1070528"/>
    <lineage>
        <taxon>unclassified sequences</taxon>
        <taxon>metagenomes</taxon>
        <taxon>organismal metagenomes</taxon>
    </lineage>
</organism>
<evidence type="ECO:0000313" key="1">
    <source>
        <dbReference type="EMBL" id="QJB02807.1"/>
    </source>
</evidence>
<dbReference type="AlphaFoldDB" id="A0A6M3M4Z2"/>
<name>A0A6M3M4Z2_9ZZZZ</name>
<dbReference type="EMBL" id="MT143808">
    <property type="protein sequence ID" value="QJB02807.1"/>
    <property type="molecule type" value="Genomic_DNA"/>
</dbReference>
<sequence>METKEATLNKAIQETKAISRTIIESGQEHQPTLLILTPTEGINTLIGWVDKENFKEVVSQLLHHFHAYAYIFINEAWTAHVDKNSPLAQEIMSGRKKISELPLDDKDEILMIMAAENGKSYRSWAAKIRYTREDKRYLDEWMEDEGVADGRMVLKEW</sequence>
<accession>A0A6M3M4Z2</accession>
<gene>
    <name evidence="1" type="ORF">MM171B01064_0008</name>
</gene>
<protein>
    <submittedName>
        <fullName evidence="1">Uncharacterized protein</fullName>
    </submittedName>
</protein>
<proteinExistence type="predicted"/>
<reference evidence="1" key="1">
    <citation type="submission" date="2020-03" db="EMBL/GenBank/DDBJ databases">
        <title>The deep terrestrial virosphere.</title>
        <authorList>
            <person name="Holmfeldt K."/>
            <person name="Nilsson E."/>
            <person name="Simone D."/>
            <person name="Lopez-Fernandez M."/>
            <person name="Wu X."/>
            <person name="de Brujin I."/>
            <person name="Lundin D."/>
            <person name="Andersson A."/>
            <person name="Bertilsson S."/>
            <person name="Dopson M."/>
        </authorList>
    </citation>
    <scope>NUCLEOTIDE SEQUENCE</scope>
    <source>
        <strain evidence="1">MM171B01064</strain>
    </source>
</reference>